<dbReference type="EMBL" id="CATOUU010000403">
    <property type="protein sequence ID" value="CAI9928500.1"/>
    <property type="molecule type" value="Genomic_DNA"/>
</dbReference>
<evidence type="ECO:0000313" key="4">
    <source>
        <dbReference type="Proteomes" id="UP001642409"/>
    </source>
</evidence>
<dbReference type="AlphaFoldDB" id="A0AA86P051"/>
<keyword evidence="4" id="KW-1185">Reference proteome</keyword>
<organism evidence="1">
    <name type="scientific">Hexamita inflata</name>
    <dbReference type="NCBI Taxonomy" id="28002"/>
    <lineage>
        <taxon>Eukaryota</taxon>
        <taxon>Metamonada</taxon>
        <taxon>Diplomonadida</taxon>
        <taxon>Hexamitidae</taxon>
        <taxon>Hexamitinae</taxon>
        <taxon>Hexamita</taxon>
    </lineage>
</organism>
<reference evidence="1" key="1">
    <citation type="submission" date="2023-06" db="EMBL/GenBank/DDBJ databases">
        <authorList>
            <person name="Kurt Z."/>
        </authorList>
    </citation>
    <scope>NUCLEOTIDE SEQUENCE</scope>
</reference>
<dbReference type="Proteomes" id="UP001642409">
    <property type="component" value="Unassembled WGS sequence"/>
</dbReference>
<comment type="caution">
    <text evidence="1">The sequence shown here is derived from an EMBL/GenBank/DDBJ whole genome shotgun (WGS) entry which is preliminary data.</text>
</comment>
<proteinExistence type="predicted"/>
<reference evidence="2 4" key="2">
    <citation type="submission" date="2024-07" db="EMBL/GenBank/DDBJ databases">
        <authorList>
            <person name="Akdeniz Z."/>
        </authorList>
    </citation>
    <scope>NUCLEOTIDE SEQUENCE [LARGE SCALE GENOMIC DNA]</scope>
</reference>
<evidence type="ECO:0000313" key="1">
    <source>
        <dbReference type="EMBL" id="CAI9928500.1"/>
    </source>
</evidence>
<dbReference type="EMBL" id="CAXDID020000062">
    <property type="protein sequence ID" value="CAL6011007.1"/>
    <property type="molecule type" value="Genomic_DNA"/>
</dbReference>
<evidence type="ECO:0000313" key="2">
    <source>
        <dbReference type="EMBL" id="CAL6011007.1"/>
    </source>
</evidence>
<sequence>MQFVQILSVVVSKSAISIDCQNLLFRATSIRYCEKVTQLVDKTVMFDTIITESFSFFVNVEITKNLILTATIQSSTFSTFAQTGNLIVENCKIEVTSTSLSSALLSLAALQVLIIDSSFTCTLTPILNDMVSATLVLSASQLYVNRSLLSSVMNAQSGVLSGFVGYSPKTYITSVSATFTIQAQQCGSISANVDNALILISLSNISGSINTQLTPTTSQGILVGSGNNVTIDVSVDSLITISGPFTDFNTNINNCTGICSSTNLPVFKVLGLVTSSSAFIFSTSSGLSGSKIVFESSLNMIFTGNFSIIQYVGNMQNINIQGQFGASGAVNSYANIIASNITTSVTFIQIQIQVSVQAQSLCKLNLISNSVTAQITINSLVVTGTYSTVSGGFSMIQQISASVYTPYQSSNITNYQFQGTIQTTAPSSLIAINVLLTDLTIINSNFTVTQTFNITSTSSILIQKYNSFADNSGILIVNNIKVMQSISQDINIIAGILFNQLYNTQIVLNYIIVQYSSKSNIVNQYQQTIFGRVFSPSITIAKSKFDHYINANILQRIGLLSVSIQTTSVLQINNIKYSLCASSSGDIYQMCDFGLLGVYTPTLDYSTTQATITNSTLESKINVQIVNQAQNQYLGVLAGKVTMQITACNVKIYDSFIKAPTSKYVGIIGSITSKTNFSNLDVQNLQISALSYSGLFAYFSGPITLQNISFLNSNLQIQQPNVYSASLIGTLYSSTISITNIIYKNLNYTTPAPYLSSALVFGSFYNSIALIQNCKLAVNSPSNIYFYSQLEGGQIDVVQTAAELTGNCFNPLCRVAYYETSEKVTYQ</sequence>
<dbReference type="EMBL" id="CAXDID020000807">
    <property type="protein sequence ID" value="CAL6114603.1"/>
    <property type="molecule type" value="Genomic_DNA"/>
</dbReference>
<gene>
    <name evidence="1" type="ORF">HINF_LOCUS16145</name>
    <name evidence="2" type="ORF">HINF_LOCUS22385</name>
    <name evidence="3" type="ORF">HINF_LOCUS78106</name>
</gene>
<evidence type="ECO:0000313" key="3">
    <source>
        <dbReference type="EMBL" id="CAL6114603.1"/>
    </source>
</evidence>
<name>A0AA86P051_9EUKA</name>
<protein>
    <submittedName>
        <fullName evidence="2">Hypothetical_protein</fullName>
    </submittedName>
</protein>
<accession>A0AA86P051</accession>